<evidence type="ECO:0000256" key="2">
    <source>
        <dbReference type="ARBA" id="ARBA00023054"/>
    </source>
</evidence>
<dbReference type="AlphaFoldDB" id="A0A8C4HI23"/>
<dbReference type="GeneTree" id="ENSGT00390000017352"/>
<dbReference type="PANTHER" id="PTHR21731">
    <property type="entry name" value="SYNAPTONEMAL COMPLEX CENTRAL ELEMENT PROTEIN 1-LIKE"/>
    <property type="match status" value="1"/>
</dbReference>
<feature type="coiled-coil region" evidence="4">
    <location>
        <begin position="29"/>
        <end position="70"/>
    </location>
</feature>
<comment type="similarity">
    <text evidence="1">Belongs to the SYCE family.</text>
</comment>
<evidence type="ECO:0000256" key="1">
    <source>
        <dbReference type="ARBA" id="ARBA00010094"/>
    </source>
</evidence>
<keyword evidence="6" id="KW-1185">Reference proteome</keyword>
<dbReference type="PANTHER" id="PTHR21731:SF1">
    <property type="entry name" value="SYNAPTONEMAL COMPLEX CENTRAL ELEMENT PROTEIN 1-LIKE"/>
    <property type="match status" value="1"/>
</dbReference>
<gene>
    <name evidence="5" type="primary">si:ch211-199g17.9</name>
</gene>
<feature type="coiled-coil region" evidence="4">
    <location>
        <begin position="106"/>
        <end position="144"/>
    </location>
</feature>
<sequence length="226" mass="26303">MSDSAGFNIEELINVTALKGGGDMQELKVEQVMSKLRRLQQGKSILEEEIKEIKSVSDSLQKELSTLQTEAYRLEGIHKEKEELCMKLQFQCEESEHDSDRQLKQNKKSDELLEQHKCEIQEFKLKHRKQRMKFENQLNQLIDQHKNLHSVFTPERLPDEIEAAENTNTQLLSAEQMKLAQLHRLSEELEEVKTLNLPNVSFRGLQPVTKPVRQEKPKCSVDLKVK</sequence>
<keyword evidence="3" id="KW-0469">Meiosis</keyword>
<dbReference type="Pfam" id="PF15233">
    <property type="entry name" value="SYCE1"/>
    <property type="match status" value="1"/>
</dbReference>
<name>A0A8C4HI23_DICLA</name>
<accession>A0A8C4HI23</accession>
<dbReference type="InterPro" id="IPR026676">
    <property type="entry name" value="SYCE1"/>
</dbReference>
<dbReference type="Proteomes" id="UP000694389">
    <property type="component" value="Unassembled WGS sequence"/>
</dbReference>
<evidence type="ECO:0000256" key="3">
    <source>
        <dbReference type="ARBA" id="ARBA00023254"/>
    </source>
</evidence>
<evidence type="ECO:0000256" key="4">
    <source>
        <dbReference type="SAM" id="Coils"/>
    </source>
</evidence>
<dbReference type="GO" id="GO:0007130">
    <property type="term" value="P:synaptonemal complex assembly"/>
    <property type="evidence" value="ECO:0007669"/>
    <property type="project" value="InterPro"/>
</dbReference>
<reference evidence="5" key="2">
    <citation type="submission" date="2025-09" db="UniProtKB">
        <authorList>
            <consortium name="Ensembl"/>
        </authorList>
    </citation>
    <scope>IDENTIFICATION</scope>
</reference>
<dbReference type="GO" id="GO:0000795">
    <property type="term" value="C:synaptonemal complex"/>
    <property type="evidence" value="ECO:0007669"/>
    <property type="project" value="InterPro"/>
</dbReference>
<keyword evidence="2 4" id="KW-0175">Coiled coil</keyword>
<evidence type="ECO:0000313" key="6">
    <source>
        <dbReference type="Proteomes" id="UP000694389"/>
    </source>
</evidence>
<evidence type="ECO:0008006" key="7">
    <source>
        <dbReference type="Google" id="ProtNLM"/>
    </source>
</evidence>
<proteinExistence type="inferred from homology"/>
<organism evidence="5 6">
    <name type="scientific">Dicentrarchus labrax</name>
    <name type="common">European seabass</name>
    <name type="synonym">Morone labrax</name>
    <dbReference type="NCBI Taxonomy" id="13489"/>
    <lineage>
        <taxon>Eukaryota</taxon>
        <taxon>Metazoa</taxon>
        <taxon>Chordata</taxon>
        <taxon>Craniata</taxon>
        <taxon>Vertebrata</taxon>
        <taxon>Euteleostomi</taxon>
        <taxon>Actinopterygii</taxon>
        <taxon>Neopterygii</taxon>
        <taxon>Teleostei</taxon>
        <taxon>Neoteleostei</taxon>
        <taxon>Acanthomorphata</taxon>
        <taxon>Eupercaria</taxon>
        <taxon>Moronidae</taxon>
        <taxon>Dicentrarchus</taxon>
    </lineage>
</organism>
<evidence type="ECO:0000313" key="5">
    <source>
        <dbReference type="Ensembl" id="ENSDLAP00005043025.2"/>
    </source>
</evidence>
<protein>
    <recommendedName>
        <fullName evidence="7">Synaptonemal complex central element protein 1</fullName>
    </recommendedName>
</protein>
<dbReference type="Ensembl" id="ENSDLAT00005045966.2">
    <property type="protein sequence ID" value="ENSDLAP00005043025.2"/>
    <property type="gene ID" value="ENSDLAG00005019192.2"/>
</dbReference>
<reference evidence="5" key="1">
    <citation type="submission" date="2025-08" db="UniProtKB">
        <authorList>
            <consortium name="Ensembl"/>
        </authorList>
    </citation>
    <scope>IDENTIFICATION</scope>
</reference>